<organism evidence="1 2">
    <name type="scientific">Tanacetum coccineum</name>
    <dbReference type="NCBI Taxonomy" id="301880"/>
    <lineage>
        <taxon>Eukaryota</taxon>
        <taxon>Viridiplantae</taxon>
        <taxon>Streptophyta</taxon>
        <taxon>Embryophyta</taxon>
        <taxon>Tracheophyta</taxon>
        <taxon>Spermatophyta</taxon>
        <taxon>Magnoliopsida</taxon>
        <taxon>eudicotyledons</taxon>
        <taxon>Gunneridae</taxon>
        <taxon>Pentapetalae</taxon>
        <taxon>asterids</taxon>
        <taxon>campanulids</taxon>
        <taxon>Asterales</taxon>
        <taxon>Asteraceae</taxon>
        <taxon>Asteroideae</taxon>
        <taxon>Anthemideae</taxon>
        <taxon>Anthemidinae</taxon>
        <taxon>Tanacetum</taxon>
    </lineage>
</organism>
<evidence type="ECO:0000313" key="2">
    <source>
        <dbReference type="Proteomes" id="UP001151760"/>
    </source>
</evidence>
<dbReference type="Proteomes" id="UP001151760">
    <property type="component" value="Unassembled WGS sequence"/>
</dbReference>
<gene>
    <name evidence="1" type="ORF">Tco_0801075</name>
</gene>
<dbReference type="EMBL" id="BQNB010011706">
    <property type="protein sequence ID" value="GJS94107.1"/>
    <property type="molecule type" value="Genomic_DNA"/>
</dbReference>
<protein>
    <submittedName>
        <fullName evidence="1">Uncharacterized protein</fullName>
    </submittedName>
</protein>
<reference evidence="1" key="2">
    <citation type="submission" date="2022-01" db="EMBL/GenBank/DDBJ databases">
        <authorList>
            <person name="Yamashiro T."/>
            <person name="Shiraishi A."/>
            <person name="Satake H."/>
            <person name="Nakayama K."/>
        </authorList>
    </citation>
    <scope>NUCLEOTIDE SEQUENCE</scope>
</reference>
<keyword evidence="2" id="KW-1185">Reference proteome</keyword>
<accession>A0ABQ4ZZ18</accession>
<comment type="caution">
    <text evidence="1">The sequence shown here is derived from an EMBL/GenBank/DDBJ whole genome shotgun (WGS) entry which is preliminary data.</text>
</comment>
<reference evidence="1" key="1">
    <citation type="journal article" date="2022" name="Int. J. Mol. Sci.">
        <title>Draft Genome of Tanacetum Coccineum: Genomic Comparison of Closely Related Tanacetum-Family Plants.</title>
        <authorList>
            <person name="Yamashiro T."/>
            <person name="Shiraishi A."/>
            <person name="Nakayama K."/>
            <person name="Satake H."/>
        </authorList>
    </citation>
    <scope>NUCLEOTIDE SEQUENCE</scope>
</reference>
<sequence length="224" mass="25852">MFEEKIETTPDSLPITVIDPDDQPMWLSTRTVAPTPSSAIVKLPIYYKFRIKGTHMQMIQENQFDGRIWFDPHQHIAETYSNMVKIKRKQLDDSTQGILDTGGIFLYKTPNKAFKIFKDKVLLKLDFSKSSQNIPNKKTVVSAGGSNINPNHEILMEKFKVLATKTDSEFLIIKKELKEMRDGRRDNYASQTCMSDDTPMCDPNEANYVHRYHGGYHKQNSWNS</sequence>
<proteinExistence type="predicted"/>
<evidence type="ECO:0000313" key="1">
    <source>
        <dbReference type="EMBL" id="GJS94107.1"/>
    </source>
</evidence>
<name>A0ABQ4ZZ18_9ASTR</name>